<accession>A0A6G1I180</accession>
<evidence type="ECO:0000256" key="9">
    <source>
        <dbReference type="RuleBase" id="RU365073"/>
    </source>
</evidence>
<comment type="similarity">
    <text evidence="2 9">Belongs to the nucleoporin Nup85 family.</text>
</comment>
<keyword evidence="5 9" id="KW-0653">Protein transport</keyword>
<gene>
    <name evidence="11" type="ORF">EJ06DRAFT_491714</name>
</gene>
<dbReference type="GO" id="GO:0045893">
    <property type="term" value="P:positive regulation of DNA-templated transcription"/>
    <property type="evidence" value="ECO:0007669"/>
    <property type="project" value="TreeGrafter"/>
</dbReference>
<proteinExistence type="inferred from homology"/>
<keyword evidence="9" id="KW-0472">Membrane</keyword>
<evidence type="ECO:0000256" key="5">
    <source>
        <dbReference type="ARBA" id="ARBA00022927"/>
    </source>
</evidence>
<dbReference type="GO" id="GO:0017056">
    <property type="term" value="F:structural constituent of nuclear pore"/>
    <property type="evidence" value="ECO:0007669"/>
    <property type="project" value="TreeGrafter"/>
</dbReference>
<protein>
    <recommendedName>
        <fullName evidence="9">Nuclear pore complex protein Nup85</fullName>
    </recommendedName>
</protein>
<organism evidence="11 12">
    <name type="scientific">Trichodelitschia bisporula</name>
    <dbReference type="NCBI Taxonomy" id="703511"/>
    <lineage>
        <taxon>Eukaryota</taxon>
        <taxon>Fungi</taxon>
        <taxon>Dikarya</taxon>
        <taxon>Ascomycota</taxon>
        <taxon>Pezizomycotina</taxon>
        <taxon>Dothideomycetes</taxon>
        <taxon>Dothideomycetes incertae sedis</taxon>
        <taxon>Phaeotrichales</taxon>
        <taxon>Phaeotrichaceae</taxon>
        <taxon>Trichodelitschia</taxon>
    </lineage>
</organism>
<comment type="subcellular location">
    <subcellularLocation>
        <location evidence="1 9">Nucleus</location>
        <location evidence="1 9">Nuclear pore complex</location>
    </subcellularLocation>
</comment>
<keyword evidence="8 9" id="KW-0539">Nucleus</keyword>
<evidence type="ECO:0000256" key="4">
    <source>
        <dbReference type="ARBA" id="ARBA00022816"/>
    </source>
</evidence>
<evidence type="ECO:0000256" key="7">
    <source>
        <dbReference type="ARBA" id="ARBA00023132"/>
    </source>
</evidence>
<reference evidence="11" key="1">
    <citation type="journal article" date="2020" name="Stud. Mycol.">
        <title>101 Dothideomycetes genomes: a test case for predicting lifestyles and emergence of pathogens.</title>
        <authorList>
            <person name="Haridas S."/>
            <person name="Albert R."/>
            <person name="Binder M."/>
            <person name="Bloem J."/>
            <person name="Labutti K."/>
            <person name="Salamov A."/>
            <person name="Andreopoulos B."/>
            <person name="Baker S."/>
            <person name="Barry K."/>
            <person name="Bills G."/>
            <person name="Bluhm B."/>
            <person name="Cannon C."/>
            <person name="Castanera R."/>
            <person name="Culley D."/>
            <person name="Daum C."/>
            <person name="Ezra D."/>
            <person name="Gonzalez J."/>
            <person name="Henrissat B."/>
            <person name="Kuo A."/>
            <person name="Liang C."/>
            <person name="Lipzen A."/>
            <person name="Lutzoni F."/>
            <person name="Magnuson J."/>
            <person name="Mondo S."/>
            <person name="Nolan M."/>
            <person name="Ohm R."/>
            <person name="Pangilinan J."/>
            <person name="Park H.-J."/>
            <person name="Ramirez L."/>
            <person name="Alfaro M."/>
            <person name="Sun H."/>
            <person name="Tritt A."/>
            <person name="Yoshinaga Y."/>
            <person name="Zwiers L.-H."/>
            <person name="Turgeon B."/>
            <person name="Goodwin S."/>
            <person name="Spatafora J."/>
            <person name="Crous P."/>
            <person name="Grigoriev I."/>
        </authorList>
    </citation>
    <scope>NUCLEOTIDE SEQUENCE</scope>
    <source>
        <strain evidence="11">CBS 262.69</strain>
    </source>
</reference>
<feature type="compositionally biased region" description="Polar residues" evidence="10">
    <location>
        <begin position="32"/>
        <end position="41"/>
    </location>
</feature>
<comment type="function">
    <text evidence="9">Functions as a component of the nuclear pore complex (NPC).</text>
</comment>
<evidence type="ECO:0000313" key="11">
    <source>
        <dbReference type="EMBL" id="KAF2401876.1"/>
    </source>
</evidence>
<keyword evidence="12" id="KW-1185">Reference proteome</keyword>
<evidence type="ECO:0000256" key="2">
    <source>
        <dbReference type="ARBA" id="ARBA00005573"/>
    </source>
</evidence>
<comment type="subunit">
    <text evidence="9">Component of the nuclear pore complex (NPC).</text>
</comment>
<name>A0A6G1I180_9PEZI</name>
<dbReference type="GO" id="GO:0006406">
    <property type="term" value="P:mRNA export from nucleus"/>
    <property type="evidence" value="ECO:0007669"/>
    <property type="project" value="TreeGrafter"/>
</dbReference>
<keyword evidence="3 9" id="KW-0813">Transport</keyword>
<dbReference type="EMBL" id="ML996692">
    <property type="protein sequence ID" value="KAF2401876.1"/>
    <property type="molecule type" value="Genomic_DNA"/>
</dbReference>
<evidence type="ECO:0000313" key="12">
    <source>
        <dbReference type="Proteomes" id="UP000799640"/>
    </source>
</evidence>
<evidence type="ECO:0000256" key="8">
    <source>
        <dbReference type="ARBA" id="ARBA00023242"/>
    </source>
</evidence>
<dbReference type="Proteomes" id="UP000799640">
    <property type="component" value="Unassembled WGS sequence"/>
</dbReference>
<dbReference type="AlphaFoldDB" id="A0A6G1I180"/>
<evidence type="ECO:0000256" key="1">
    <source>
        <dbReference type="ARBA" id="ARBA00004567"/>
    </source>
</evidence>
<evidence type="ECO:0000256" key="6">
    <source>
        <dbReference type="ARBA" id="ARBA00023010"/>
    </source>
</evidence>
<dbReference type="GO" id="GO:0031080">
    <property type="term" value="C:nuclear pore outer ring"/>
    <property type="evidence" value="ECO:0007669"/>
    <property type="project" value="TreeGrafter"/>
</dbReference>
<dbReference type="GO" id="GO:0006606">
    <property type="term" value="P:protein import into nucleus"/>
    <property type="evidence" value="ECO:0007669"/>
    <property type="project" value="TreeGrafter"/>
</dbReference>
<sequence length="918" mass="100358">MGESDNDGEGEEEQEEDEEDAMGEDDMDHDMLQSSVNFQGSVQGGKRSRLGQSKGAHDTVDVTGLARGLVAARALVTPQDSEELIVETEKIVEQLTESPKPSDHLPPASRVAGKLEHLWARHGRLERDDAESNTNIGPSPEQPDIQRANFVASLFLNLHYPSSHQARQEQSFNGSLMDGQSMALSLASAYSGVPIPRVLLDWLDTYYDPSAGIIDETEDFAPYYSRCPLFWDAVHMCITRGRFEQALKFLRGANFGDSDGDDEGIEYTDRQLQNIDTVINEVVALIEECPALAVDDWDVKGEGWKVFRHDVSVAASRLRKFADGTNGEDAADMSKSIFRTSKNPASLSVSQASRRAESNVPFEISSSLIDLYSLLLGNPSDVLKSSISWLDGALSLAVWWSGEEDAASMSPLGRSLNRSQQSRVSDVTPALAYREHLSAAFDHAVSFGELNGTFDRTDHLQVGIACVIKDEMDGLLGILQSWSMTIATAVAELASAAGLLTESPAHGMGGFDQSDLMVLSFGQDGPKRSIKDEMLLKYADSLFSKSDPGKDVLHQGFAGWQLAINILSRLDDMETAEAKVSEMLERIPLDTNDQADRLLQTCDSMGFTKHARTIAERYADTITERTTRYGDALFYYARAHKPKKMKHVLDILTSLCLVQSAAYPPQAELDPRLKAFISDPKQTITQLATADMQAAEQISRYLSGYATLRRFYDLRDEDIYSPSGPKSVNRVMARKKTAAAALIAVINSAGDSIKGGLYDETVDVVIEVDCLLVLLGEALPLLKGKPRAFTPTHILSLLRAVEDLETVGPRITSQCEEVLISTLANAHGSSAPSPRSLLKSTSGLTNSTTFSLVGSSMLNSTAEGSEGSGVLVGGEVKRGWDWRKGLKRDARGEEVLRVLRLALAEEVARVWMEGTEED</sequence>
<evidence type="ECO:0000256" key="3">
    <source>
        <dbReference type="ARBA" id="ARBA00022448"/>
    </source>
</evidence>
<feature type="region of interest" description="Disordered" evidence="10">
    <location>
        <begin position="1"/>
        <end position="57"/>
    </location>
</feature>
<dbReference type="PANTHER" id="PTHR13373">
    <property type="entry name" value="FROUNT PROTEIN-RELATED"/>
    <property type="match status" value="1"/>
</dbReference>
<feature type="region of interest" description="Disordered" evidence="10">
    <location>
        <begin position="125"/>
        <end position="144"/>
    </location>
</feature>
<evidence type="ECO:0000256" key="10">
    <source>
        <dbReference type="SAM" id="MobiDB-lite"/>
    </source>
</evidence>
<dbReference type="OrthoDB" id="5422384at2759"/>
<dbReference type="InterPro" id="IPR011502">
    <property type="entry name" value="Nucleoporin_Nup85"/>
</dbReference>
<feature type="compositionally biased region" description="Acidic residues" evidence="10">
    <location>
        <begin position="1"/>
        <end position="28"/>
    </location>
</feature>
<dbReference type="Pfam" id="PF07575">
    <property type="entry name" value="Nucleopor_Nup85"/>
    <property type="match status" value="1"/>
</dbReference>
<keyword evidence="4 9" id="KW-0509">mRNA transport</keyword>
<dbReference type="GO" id="GO:0031965">
    <property type="term" value="C:nuclear membrane"/>
    <property type="evidence" value="ECO:0007669"/>
    <property type="project" value="UniProtKB-UniRule"/>
</dbReference>
<keyword evidence="7 9" id="KW-0906">Nuclear pore complex</keyword>
<dbReference type="PANTHER" id="PTHR13373:SF21">
    <property type="entry name" value="NUCLEAR PORE COMPLEX PROTEIN NUP85"/>
    <property type="match status" value="1"/>
</dbReference>
<keyword evidence="6 9" id="KW-0811">Translocation</keyword>